<dbReference type="InterPro" id="IPR008269">
    <property type="entry name" value="Lon_proteolytic"/>
</dbReference>
<dbReference type="SUPFAM" id="SSF50156">
    <property type="entry name" value="PDZ domain-like"/>
    <property type="match status" value="1"/>
</dbReference>
<dbReference type="GO" id="GO:0030163">
    <property type="term" value="P:protein catabolic process"/>
    <property type="evidence" value="ECO:0007669"/>
    <property type="project" value="InterPro"/>
</dbReference>
<dbReference type="SUPFAM" id="SSF54211">
    <property type="entry name" value="Ribosomal protein S5 domain 2-like"/>
    <property type="match status" value="1"/>
</dbReference>
<dbReference type="PANTHER" id="PTHR10046">
    <property type="entry name" value="ATP DEPENDENT LON PROTEASE FAMILY MEMBER"/>
    <property type="match status" value="1"/>
</dbReference>
<dbReference type="KEGG" id="cku:UL82_09010"/>
<evidence type="ECO:0000313" key="4">
    <source>
        <dbReference type="EMBL" id="AKE41946.1"/>
    </source>
</evidence>
<keyword evidence="1" id="KW-0378">Hydrolase</keyword>
<evidence type="ECO:0000259" key="2">
    <source>
        <dbReference type="PROSITE" id="PS50106"/>
    </source>
</evidence>
<dbReference type="Gene3D" id="3.30.230.10">
    <property type="match status" value="1"/>
</dbReference>
<keyword evidence="5" id="KW-1185">Reference proteome</keyword>
<reference evidence="4 5" key="1">
    <citation type="journal article" date="2015" name="Genome Announc.">
        <title>Complete Genome Sequence of Corynebacterium kutscheri DSM 20755, a Corynebacterial Type Strain with Remarkably Low G+C Content of Chromosomal DNA.</title>
        <authorList>
            <person name="Ruckert C."/>
            <person name="Albersmeier A."/>
            <person name="Winkler A."/>
            <person name="Tauch A."/>
        </authorList>
    </citation>
    <scope>NUCLEOTIDE SEQUENCE [LARGE SCALE GENOMIC DNA]</scope>
    <source>
        <strain evidence="4 5">DSM 20755</strain>
    </source>
</reference>
<feature type="domain" description="PDZ" evidence="2">
    <location>
        <begin position="114"/>
        <end position="169"/>
    </location>
</feature>
<keyword evidence="1" id="KW-0645">Protease</keyword>
<feature type="active site" evidence="1">
    <location>
        <position position="285"/>
    </location>
</feature>
<proteinExistence type="inferred from homology"/>
<dbReference type="GO" id="GO:0005524">
    <property type="term" value="F:ATP binding"/>
    <property type="evidence" value="ECO:0007669"/>
    <property type="project" value="InterPro"/>
</dbReference>
<sequence>MTLGAIPLLALTGLVTFDRIPGTSISLTVPYAAEGPGPIFNALGQINGTDVVEINGIPLDKTTGELNMTTVSVRTGMTLAQVISRWLIDGDTIVPIEHIFPQGSSEEEVQEANQLAFSSSEAAATIAALTYLGIDVGTEVVALSQGSAAEEVLEIGDKIVAIDGSTEVSPEKIKNHVGGKKPQEKITLSIERKNQTRDVTLVLGENPQDKTKAFLGISMTAVPKDGISVDYHLEDIGGPSAGMIFSLTVIDKLSPGELTQGKKIAGTGTISEDGTVGPIGGINHKIEAAVNAGVEVFLAPQSNCASVKKRDDITIVSVDNLGDAINKLSDYAQGNKVATCY</sequence>
<accession>A0A0F6TEA8</accession>
<dbReference type="PROSITE" id="PS50106">
    <property type="entry name" value="PDZ"/>
    <property type="match status" value="1"/>
</dbReference>
<dbReference type="AlphaFoldDB" id="A0A0F6TEA8"/>
<feature type="active site" evidence="1">
    <location>
        <position position="240"/>
    </location>
</feature>
<dbReference type="GO" id="GO:0004252">
    <property type="term" value="F:serine-type endopeptidase activity"/>
    <property type="evidence" value="ECO:0007669"/>
    <property type="project" value="UniProtKB-UniRule"/>
</dbReference>
<comment type="similarity">
    <text evidence="1">Belongs to the peptidase S16 family.</text>
</comment>
<name>A0A0F6TEA8_9CORY</name>
<dbReference type="GO" id="GO:0004176">
    <property type="term" value="F:ATP-dependent peptidase activity"/>
    <property type="evidence" value="ECO:0007669"/>
    <property type="project" value="UniProtKB-UniRule"/>
</dbReference>
<dbReference type="InterPro" id="IPR036034">
    <property type="entry name" value="PDZ_sf"/>
</dbReference>
<comment type="catalytic activity">
    <reaction evidence="1">
        <text>Hydrolysis of proteins in presence of ATP.</text>
        <dbReference type="EC" id="3.4.21.53"/>
    </reaction>
</comment>
<dbReference type="InterPro" id="IPR020568">
    <property type="entry name" value="Ribosomal_Su5_D2-typ_SF"/>
</dbReference>
<dbReference type="InterPro" id="IPR001478">
    <property type="entry name" value="PDZ"/>
</dbReference>
<evidence type="ECO:0000256" key="1">
    <source>
        <dbReference type="PROSITE-ProRule" id="PRU01122"/>
    </source>
</evidence>
<dbReference type="Pfam" id="PF13180">
    <property type="entry name" value="PDZ_2"/>
    <property type="match status" value="1"/>
</dbReference>
<dbReference type="InterPro" id="IPR027065">
    <property type="entry name" value="Lon_Prtase"/>
</dbReference>
<protein>
    <recommendedName>
        <fullName evidence="1">endopeptidase La</fullName>
        <ecNumber evidence="1">3.4.21.53</ecNumber>
    </recommendedName>
</protein>
<gene>
    <name evidence="4" type="primary">lon</name>
    <name evidence="4" type="ORF">UL82_09010</name>
</gene>
<feature type="domain" description="Lon proteolytic" evidence="3">
    <location>
        <begin position="234"/>
        <end position="331"/>
    </location>
</feature>
<dbReference type="EMBL" id="CP011312">
    <property type="protein sequence ID" value="AKE41946.1"/>
    <property type="molecule type" value="Genomic_DNA"/>
</dbReference>
<dbReference type="Proteomes" id="UP000033457">
    <property type="component" value="Chromosome"/>
</dbReference>
<evidence type="ECO:0000259" key="3">
    <source>
        <dbReference type="PROSITE" id="PS51786"/>
    </source>
</evidence>
<dbReference type="InterPro" id="IPR014721">
    <property type="entry name" value="Ribsml_uS5_D2-typ_fold_subgr"/>
</dbReference>
<dbReference type="PROSITE" id="PS51786">
    <property type="entry name" value="LON_PROTEOLYTIC"/>
    <property type="match status" value="1"/>
</dbReference>
<dbReference type="GO" id="GO:0006508">
    <property type="term" value="P:proteolysis"/>
    <property type="evidence" value="ECO:0007669"/>
    <property type="project" value="UniProtKB-KW"/>
</dbReference>
<organism evidence="4 5">
    <name type="scientific">Corynebacterium kutscheri</name>
    <dbReference type="NCBI Taxonomy" id="35755"/>
    <lineage>
        <taxon>Bacteria</taxon>
        <taxon>Bacillati</taxon>
        <taxon>Actinomycetota</taxon>
        <taxon>Actinomycetes</taxon>
        <taxon>Mycobacteriales</taxon>
        <taxon>Corynebacteriaceae</taxon>
        <taxon>Corynebacterium</taxon>
    </lineage>
</organism>
<evidence type="ECO:0000313" key="5">
    <source>
        <dbReference type="Proteomes" id="UP000033457"/>
    </source>
</evidence>
<dbReference type="HOGENOM" id="CLU_042037_1_0_11"/>
<dbReference type="EC" id="3.4.21.53" evidence="1"/>
<dbReference type="STRING" id="35755.UL82_09010"/>
<keyword evidence="1" id="KW-0720">Serine protease</keyword>
<dbReference type="Pfam" id="PF05362">
    <property type="entry name" value="Lon_C"/>
    <property type="match status" value="1"/>
</dbReference>